<dbReference type="InterPro" id="IPR044567">
    <property type="entry name" value="CLSY/DRD1"/>
</dbReference>
<keyword evidence="4" id="KW-0067">ATP-binding</keyword>
<evidence type="ECO:0000256" key="5">
    <source>
        <dbReference type="ARBA" id="ARBA00023242"/>
    </source>
</evidence>
<dbReference type="AlphaFoldDB" id="A0A3Q7III4"/>
<accession>A0A3Q7III4</accession>
<dbReference type="InParanoid" id="A0A3Q7III4"/>
<dbReference type="InterPro" id="IPR038718">
    <property type="entry name" value="SNF2-like_sf"/>
</dbReference>
<evidence type="ECO:0000256" key="3">
    <source>
        <dbReference type="ARBA" id="ARBA00022806"/>
    </source>
</evidence>
<proteinExistence type="predicted"/>
<dbReference type="STRING" id="4081.A0A3Q7III4"/>
<dbReference type="EnsemblPlants" id="Solyc08g061390.2.1">
    <property type="protein sequence ID" value="Solyc08g061390.2.1"/>
    <property type="gene ID" value="Solyc08g061390.2"/>
</dbReference>
<dbReference type="InterPro" id="IPR027417">
    <property type="entry name" value="P-loop_NTPase"/>
</dbReference>
<dbReference type="Proteomes" id="UP000004994">
    <property type="component" value="Chromosome 8"/>
</dbReference>
<keyword evidence="2" id="KW-0547">Nucleotide-binding</keyword>
<reference evidence="6" key="1">
    <citation type="journal article" date="2012" name="Nature">
        <title>The tomato genome sequence provides insights into fleshy fruit evolution.</title>
        <authorList>
            <consortium name="Tomato Genome Consortium"/>
        </authorList>
    </citation>
    <scope>NUCLEOTIDE SEQUENCE [LARGE SCALE GENOMIC DNA]</scope>
    <source>
        <strain evidence="6">cv. Heinz 1706</strain>
    </source>
</reference>
<keyword evidence="3" id="KW-0378">Hydrolase</keyword>
<organism evidence="6">
    <name type="scientific">Solanum lycopersicum</name>
    <name type="common">Tomato</name>
    <name type="synonym">Lycopersicon esculentum</name>
    <dbReference type="NCBI Taxonomy" id="4081"/>
    <lineage>
        <taxon>Eukaryota</taxon>
        <taxon>Viridiplantae</taxon>
        <taxon>Streptophyta</taxon>
        <taxon>Embryophyta</taxon>
        <taxon>Tracheophyta</taxon>
        <taxon>Spermatophyta</taxon>
        <taxon>Magnoliopsida</taxon>
        <taxon>eudicotyledons</taxon>
        <taxon>Gunneridae</taxon>
        <taxon>Pentapetalae</taxon>
        <taxon>asterids</taxon>
        <taxon>lamiids</taxon>
        <taxon>Solanales</taxon>
        <taxon>Solanaceae</taxon>
        <taxon>Solanoideae</taxon>
        <taxon>Solaneae</taxon>
        <taxon>Solanum</taxon>
        <taxon>Solanum subgen. Lycopersicon</taxon>
    </lineage>
</organism>
<name>A0A3Q7III4_SOLLC</name>
<keyword evidence="3" id="KW-0347">Helicase</keyword>
<dbReference type="Gramene" id="Solyc08g061390.2.1">
    <property type="protein sequence ID" value="Solyc08g061390.2.1"/>
    <property type="gene ID" value="Solyc08g061390.2"/>
</dbReference>
<evidence type="ECO:0000313" key="6">
    <source>
        <dbReference type="EnsemblPlants" id="Solyc08g061390.2.1"/>
    </source>
</evidence>
<dbReference type="GO" id="GO:0005634">
    <property type="term" value="C:nucleus"/>
    <property type="evidence" value="ECO:0007669"/>
    <property type="project" value="UniProtKB-SubCell"/>
</dbReference>
<evidence type="ECO:0000256" key="1">
    <source>
        <dbReference type="ARBA" id="ARBA00004123"/>
    </source>
</evidence>
<dbReference type="PANTHER" id="PTHR45821">
    <property type="entry name" value="SNF2 DOMAIN-CONTAINING PROTEIN CLASSY 2-RELATED"/>
    <property type="match status" value="1"/>
</dbReference>
<dbReference type="PaxDb" id="4081-Solyc08g061390.1.1"/>
<dbReference type="PANTHER" id="PTHR45821:SF24">
    <property type="entry name" value="HELICASE C-TERMINAL DOMAIN-CONTAINING PROTEIN"/>
    <property type="match status" value="1"/>
</dbReference>
<evidence type="ECO:0008006" key="8">
    <source>
        <dbReference type="Google" id="ProtNLM"/>
    </source>
</evidence>
<evidence type="ECO:0000313" key="7">
    <source>
        <dbReference type="Proteomes" id="UP000004994"/>
    </source>
</evidence>
<comment type="subcellular location">
    <subcellularLocation>
        <location evidence="1">Nucleus</location>
    </subcellularLocation>
</comment>
<evidence type="ECO:0000256" key="2">
    <source>
        <dbReference type="ARBA" id="ARBA00022741"/>
    </source>
</evidence>
<dbReference type="GO" id="GO:0004386">
    <property type="term" value="F:helicase activity"/>
    <property type="evidence" value="ECO:0007669"/>
    <property type="project" value="UniProtKB-KW"/>
</dbReference>
<sequence length="191" mass="21519">MCHLQARRTQGRYERNCFGESPSVLDVEGFRVVDSSEAGDSPIFGEGTVWDLVPQSSKSTINPHQCGGFEFTWNNIAGDIKIERLKEPLLESKGRCIVSHPPGTVKTRLTIAFLQSYLKLFPKCRPVVIAPSNYLLTGKRSSRNGSYDLFRILTREDGEGYNKELKEILLKFPSLLVFKEGHTARNENNLV</sequence>
<protein>
    <recommendedName>
        <fullName evidence="8">SNF2 N-terminal domain-containing protein</fullName>
    </recommendedName>
</protein>
<evidence type="ECO:0000256" key="4">
    <source>
        <dbReference type="ARBA" id="ARBA00022840"/>
    </source>
</evidence>
<keyword evidence="7" id="KW-1185">Reference proteome</keyword>
<dbReference type="GO" id="GO:0080188">
    <property type="term" value="P:gene silencing by siRNA-directed DNA methylation"/>
    <property type="evidence" value="ECO:0007669"/>
    <property type="project" value="InterPro"/>
</dbReference>
<dbReference type="Gene3D" id="3.40.50.10810">
    <property type="entry name" value="Tandem AAA-ATPase domain"/>
    <property type="match status" value="1"/>
</dbReference>
<dbReference type="GO" id="GO:0005524">
    <property type="term" value="F:ATP binding"/>
    <property type="evidence" value="ECO:0007669"/>
    <property type="project" value="UniProtKB-KW"/>
</dbReference>
<keyword evidence="5" id="KW-0539">Nucleus</keyword>
<dbReference type="SUPFAM" id="SSF52540">
    <property type="entry name" value="P-loop containing nucleoside triphosphate hydrolases"/>
    <property type="match status" value="1"/>
</dbReference>
<reference evidence="6" key="2">
    <citation type="submission" date="2019-01" db="UniProtKB">
        <authorList>
            <consortium name="EnsemblPlants"/>
        </authorList>
    </citation>
    <scope>IDENTIFICATION</scope>
    <source>
        <strain evidence="6">cv. Heinz 1706</strain>
    </source>
</reference>